<evidence type="ECO:0000256" key="1">
    <source>
        <dbReference type="SAM" id="SignalP"/>
    </source>
</evidence>
<dbReference type="AlphaFoldDB" id="A0A096C5A3"/>
<proteinExistence type="predicted"/>
<comment type="caution">
    <text evidence="2">The sequence shown here is derived from an EMBL/GenBank/DDBJ whole genome shotgun (WGS) entry which is preliminary data.</text>
</comment>
<evidence type="ECO:0000313" key="2">
    <source>
        <dbReference type="EMBL" id="KGF50122.1"/>
    </source>
</evidence>
<name>A0A096C5A3_9BACT</name>
<dbReference type="EMBL" id="JRNR01000013">
    <property type="protein sequence ID" value="KGF50122.1"/>
    <property type="molecule type" value="Genomic_DNA"/>
</dbReference>
<dbReference type="RefSeq" id="WP_036882453.1">
    <property type="nucleotide sequence ID" value="NZ_JRNR01000013.1"/>
</dbReference>
<evidence type="ECO:0000313" key="3">
    <source>
        <dbReference type="Proteomes" id="UP000029538"/>
    </source>
</evidence>
<feature type="chain" id="PRO_5001925201" description="DUF4348 domain-containing protein" evidence="1">
    <location>
        <begin position="21"/>
        <end position="282"/>
    </location>
</feature>
<gene>
    <name evidence="2" type="ORF">HMPREF0654_02655</name>
</gene>
<accession>A0A096C5A3</accession>
<organism evidence="2 3">
    <name type="scientific">Prevotella disiens DNF00882</name>
    <dbReference type="NCBI Taxonomy" id="1401075"/>
    <lineage>
        <taxon>Bacteria</taxon>
        <taxon>Pseudomonadati</taxon>
        <taxon>Bacteroidota</taxon>
        <taxon>Bacteroidia</taxon>
        <taxon>Bacteroidales</taxon>
        <taxon>Prevotellaceae</taxon>
        <taxon>Prevotella</taxon>
    </lineage>
</organism>
<dbReference type="Pfam" id="PF14254">
    <property type="entry name" value="DUF4348"/>
    <property type="match status" value="1"/>
</dbReference>
<protein>
    <recommendedName>
        <fullName evidence="4">DUF4348 domain-containing protein</fullName>
    </recommendedName>
</protein>
<dbReference type="InterPro" id="IPR025590">
    <property type="entry name" value="DUF4348"/>
</dbReference>
<dbReference type="Proteomes" id="UP000029538">
    <property type="component" value="Unassembled WGS sequence"/>
</dbReference>
<reference evidence="2 3" key="1">
    <citation type="submission" date="2014-07" db="EMBL/GenBank/DDBJ databases">
        <authorList>
            <person name="McCorrison J."/>
            <person name="Sanka R."/>
            <person name="Torralba M."/>
            <person name="Gillis M."/>
            <person name="Haft D.H."/>
            <person name="Methe B."/>
            <person name="Sutton G."/>
            <person name="Nelson K.E."/>
        </authorList>
    </citation>
    <scope>NUCLEOTIDE SEQUENCE [LARGE SCALE GENOMIC DNA]</scope>
    <source>
        <strain evidence="2 3">DNF00882</strain>
    </source>
</reference>
<keyword evidence="1" id="KW-0732">Signal</keyword>
<sequence length="282" mass="32529">MRKSFLLVVLFCATMLGLNIGCSNKKVEPADSTNVDTTSVDTVQKVDTVAQIIEETPMPKAADQLFDDFFFNFIANRKLQRKRIKFPLPVTQNGKTTQIARNQWKIDKFFRPQGYYTLIFDDEKQANYAKSTDLDSVIVEKIHLKQALVEQYWFDHQNGIWEMNQIRKISYEKSYNASFLKFLQRFLASGGQGMVKTPLKYSGPDPNGEETTTVNTTISADEWKNFLPEVPGNLIYNILYGQKYKESNKKILVFRGLSNGVETQLVFKRKGRSWRLVKVDAY</sequence>
<feature type="signal peptide" evidence="1">
    <location>
        <begin position="1"/>
        <end position="20"/>
    </location>
</feature>
<evidence type="ECO:0008006" key="4">
    <source>
        <dbReference type="Google" id="ProtNLM"/>
    </source>
</evidence>